<dbReference type="Proteomes" id="UP001498238">
    <property type="component" value="Unassembled WGS sequence"/>
</dbReference>
<name>A0ABP3CEI8_9MICO</name>
<feature type="compositionally biased region" description="Polar residues" evidence="1">
    <location>
        <begin position="46"/>
        <end position="55"/>
    </location>
</feature>
<dbReference type="RefSeq" id="WP_339394061.1">
    <property type="nucleotide sequence ID" value="NZ_BAAAAF010000029.1"/>
</dbReference>
<dbReference type="InterPro" id="IPR024983">
    <property type="entry name" value="CHAT_dom"/>
</dbReference>
<dbReference type="Pfam" id="PF12770">
    <property type="entry name" value="CHAT"/>
    <property type="match status" value="1"/>
</dbReference>
<feature type="domain" description="CHAT" evidence="2">
    <location>
        <begin position="155"/>
        <end position="353"/>
    </location>
</feature>
<evidence type="ECO:0000313" key="3">
    <source>
        <dbReference type="EMBL" id="GAA0037444.1"/>
    </source>
</evidence>
<feature type="compositionally biased region" description="Low complexity" evidence="1">
    <location>
        <begin position="31"/>
        <end position="41"/>
    </location>
</feature>
<accession>A0ABP3CEI8</accession>
<keyword evidence="4" id="KW-1185">Reference proteome</keyword>
<comment type="caution">
    <text evidence="3">The sequence shown here is derived from an EMBL/GenBank/DDBJ whole genome shotgun (WGS) entry which is preliminary data.</text>
</comment>
<dbReference type="EMBL" id="BAAAAF010000029">
    <property type="protein sequence ID" value="GAA0037444.1"/>
    <property type="molecule type" value="Genomic_DNA"/>
</dbReference>
<evidence type="ECO:0000256" key="1">
    <source>
        <dbReference type="SAM" id="MobiDB-lite"/>
    </source>
</evidence>
<organism evidence="3 4">
    <name type="scientific">Brevibacterium metallidurans</name>
    <dbReference type="NCBI Taxonomy" id="1482676"/>
    <lineage>
        <taxon>Bacteria</taxon>
        <taxon>Bacillati</taxon>
        <taxon>Actinomycetota</taxon>
        <taxon>Actinomycetes</taxon>
        <taxon>Micrococcales</taxon>
        <taxon>Brevibacteriaceae</taxon>
        <taxon>Brevibacterium</taxon>
    </lineage>
</organism>
<feature type="compositionally biased region" description="Basic and acidic residues" evidence="1">
    <location>
        <begin position="56"/>
        <end position="90"/>
    </location>
</feature>
<feature type="region of interest" description="Disordered" evidence="1">
    <location>
        <begin position="24"/>
        <end position="147"/>
    </location>
</feature>
<feature type="compositionally biased region" description="Basic and acidic residues" evidence="1">
    <location>
        <begin position="100"/>
        <end position="145"/>
    </location>
</feature>
<evidence type="ECO:0000313" key="4">
    <source>
        <dbReference type="Proteomes" id="UP001498238"/>
    </source>
</evidence>
<evidence type="ECO:0000259" key="2">
    <source>
        <dbReference type="Pfam" id="PF12770"/>
    </source>
</evidence>
<gene>
    <name evidence="3" type="ORF">NCCP602_34060</name>
</gene>
<reference evidence="3 4" key="1">
    <citation type="submission" date="2024-01" db="EMBL/GenBank/DDBJ databases">
        <title>Characterization of antibiotic resistant novel bacterial strains and their environmental applications.</title>
        <authorList>
            <person name="Manzoor S."/>
            <person name="Abbas S."/>
            <person name="Arshad M."/>
            <person name="Ahmed I."/>
        </authorList>
    </citation>
    <scope>NUCLEOTIDE SEQUENCE [LARGE SCALE GENOMIC DNA]</scope>
    <source>
        <strain evidence="3 4">NCCP-602</strain>
    </source>
</reference>
<protein>
    <submittedName>
        <fullName evidence="3">CHAT domain-containing protein</fullName>
    </submittedName>
</protein>
<proteinExistence type="predicted"/>
<sequence>MARTETLRREIASLDNKIGTLKKDLGKQMDAATRASTAASRKQSEASRTTSNSTRRMAESAAEREAKKAALATKKEGEIRAKIADAERSLSQKHSSLASAERDEQRARDREAASRAAKERSAQQARDRETKKRQSQEKAHAREVARLSQLPPQIRYVTVQPPSPERLRVLYLTANPHAVETTLEHPDGTSETSGTWLRVDREVRAVRQELKASRWRDLVEVEHLPAATSQDLTSGLNYYRPHVVHFSGHASSLGLLFENEEGSQDGSDVTFDLLARILDATDEPPRLVVLNACESFAGAESLLRTVPTAIGMSASITDLAAITFAAKFYAAIASAQSVATAIEQAKIAMLNASLVSDSKLPQVLARDDVELASLKLVKPSQ</sequence>